<feature type="domain" description="UmuC" evidence="6">
    <location>
        <begin position="2"/>
        <end position="187"/>
    </location>
</feature>
<keyword evidence="3" id="KW-0741">SOS mutagenesis</keyword>
<reference evidence="7" key="1">
    <citation type="journal article" date="2021" name="PeerJ">
        <title>Extensive microbial diversity within the chicken gut microbiome revealed by metagenomics and culture.</title>
        <authorList>
            <person name="Gilroy R."/>
            <person name="Ravi A."/>
            <person name="Getino M."/>
            <person name="Pursley I."/>
            <person name="Horton D.L."/>
            <person name="Alikhan N.F."/>
            <person name="Baker D."/>
            <person name="Gharbi K."/>
            <person name="Hall N."/>
            <person name="Watson M."/>
            <person name="Adriaenssens E.M."/>
            <person name="Foster-Nyarko E."/>
            <person name="Jarju S."/>
            <person name="Secka A."/>
            <person name="Antonio M."/>
            <person name="Oren A."/>
            <person name="Chaudhuri R.R."/>
            <person name="La Ragione R."/>
            <person name="Hildebrand F."/>
            <person name="Pallen M.J."/>
        </authorList>
    </citation>
    <scope>NUCLEOTIDE SEQUENCE</scope>
    <source>
        <strain evidence="7">14975</strain>
    </source>
</reference>
<evidence type="ECO:0000256" key="3">
    <source>
        <dbReference type="ARBA" id="ARBA00023199"/>
    </source>
</evidence>
<dbReference type="InterPro" id="IPR043502">
    <property type="entry name" value="DNA/RNA_pol_sf"/>
</dbReference>
<dbReference type="Pfam" id="PF13438">
    <property type="entry name" value="DUF4113"/>
    <property type="match status" value="1"/>
</dbReference>
<dbReference type="GO" id="GO:0003684">
    <property type="term" value="F:damaged DNA binding"/>
    <property type="evidence" value="ECO:0007669"/>
    <property type="project" value="InterPro"/>
</dbReference>
<protein>
    <submittedName>
        <fullName evidence="7">Y-family DNA polymerase</fullName>
    </submittedName>
</protein>
<dbReference type="InterPro" id="IPR017961">
    <property type="entry name" value="DNA_pol_Y-fam_little_finger"/>
</dbReference>
<dbReference type="SUPFAM" id="SSF100879">
    <property type="entry name" value="Lesion bypass DNA polymerase (Y-family), little finger domain"/>
    <property type="match status" value="1"/>
</dbReference>
<dbReference type="Gene3D" id="1.10.150.20">
    <property type="entry name" value="5' to 3' exonuclease, C-terminal subdomain"/>
    <property type="match status" value="1"/>
</dbReference>
<dbReference type="GO" id="GO:0005829">
    <property type="term" value="C:cytosol"/>
    <property type="evidence" value="ECO:0007669"/>
    <property type="project" value="TreeGrafter"/>
</dbReference>
<dbReference type="PANTHER" id="PTHR11076">
    <property type="entry name" value="DNA REPAIR POLYMERASE UMUC / TRANSFERASE FAMILY MEMBER"/>
    <property type="match status" value="1"/>
</dbReference>
<dbReference type="Pfam" id="PF11799">
    <property type="entry name" value="IMS_C"/>
    <property type="match status" value="1"/>
</dbReference>
<dbReference type="Gene3D" id="3.40.1170.60">
    <property type="match status" value="1"/>
</dbReference>
<evidence type="ECO:0000256" key="2">
    <source>
        <dbReference type="ARBA" id="ARBA00022763"/>
    </source>
</evidence>
<accession>A0A9D1VC40</accession>
<evidence type="ECO:0000256" key="5">
    <source>
        <dbReference type="ARBA" id="ARBA00023236"/>
    </source>
</evidence>
<dbReference type="Proteomes" id="UP000823964">
    <property type="component" value="Unassembled WGS sequence"/>
</dbReference>
<dbReference type="GO" id="GO:0042276">
    <property type="term" value="P:error-prone translesion synthesis"/>
    <property type="evidence" value="ECO:0007669"/>
    <property type="project" value="TreeGrafter"/>
</dbReference>
<keyword evidence="5" id="KW-0742">SOS response</keyword>
<dbReference type="Pfam" id="PF11798">
    <property type="entry name" value="IMS_HHH"/>
    <property type="match status" value="1"/>
</dbReference>
<dbReference type="Pfam" id="PF00817">
    <property type="entry name" value="IMS"/>
    <property type="match status" value="1"/>
</dbReference>
<dbReference type="Gene3D" id="3.30.1490.100">
    <property type="entry name" value="DNA polymerase, Y-family, little finger domain"/>
    <property type="match status" value="1"/>
</dbReference>
<dbReference type="InterPro" id="IPR001126">
    <property type="entry name" value="UmuC"/>
</dbReference>
<dbReference type="CDD" id="cd01700">
    <property type="entry name" value="PolY_Pol_V_umuC"/>
    <property type="match status" value="1"/>
</dbReference>
<dbReference type="InterPro" id="IPR025188">
    <property type="entry name" value="DUF4113"/>
</dbReference>
<comment type="similarity">
    <text evidence="1">Belongs to the DNA polymerase type-Y family.</text>
</comment>
<keyword evidence="2" id="KW-0227">DNA damage</keyword>
<dbReference type="InterPro" id="IPR043128">
    <property type="entry name" value="Rev_trsase/Diguanyl_cyclase"/>
</dbReference>
<sequence>MFLLFDCNNFFASCEQVFRPDWRRRPLVVLSNNDGCVISRSPEAKQIGIGMGEPYFRCRERLDKARAVVCSANFALYGDLSERIMSILEQYLPDVRQYSIDEAFAEVGDSSGGIDWEHEARALRRRIRRWTGITVSVGMAPTRTLVKLANETAKHRPSCRGFLALTSPAEWEPLLAETPVDDIWGVGRRLAPRLHALGIRTAAGLAAADLERLRRSFGVHGERLALELRGQSCLEDDVNPVRSQIMVSRSLKEGISELPVLRETLCRFVEKAAATLRRHELMARNIFVVLRTSRFEEEAMSYANSVGCPLPSPSDDTRLMTRAAAALLESIYKPGYRYKKIGVILNGLEPVAAVHPTFEHPNIEPDPLMKVLDALRQNGHDIHFANRGSQLPWHRDHVSRLYTTCWDDIPEAH</sequence>
<name>A0A9D1VC40_9BACT</name>
<dbReference type="GO" id="GO:0006281">
    <property type="term" value="P:DNA repair"/>
    <property type="evidence" value="ECO:0007669"/>
    <property type="project" value="UniProtKB-KW"/>
</dbReference>
<proteinExistence type="inferred from homology"/>
<keyword evidence="4" id="KW-0234">DNA repair</keyword>
<evidence type="ECO:0000313" key="8">
    <source>
        <dbReference type="Proteomes" id="UP000823964"/>
    </source>
</evidence>
<dbReference type="AlphaFoldDB" id="A0A9D1VC40"/>
<evidence type="ECO:0000313" key="7">
    <source>
        <dbReference type="EMBL" id="HIX20232.1"/>
    </source>
</evidence>
<dbReference type="InterPro" id="IPR050116">
    <property type="entry name" value="DNA_polymerase-Y"/>
</dbReference>
<dbReference type="PANTHER" id="PTHR11076:SF34">
    <property type="entry name" value="PROTEIN UMUC"/>
    <property type="match status" value="1"/>
</dbReference>
<comment type="caution">
    <text evidence="7">The sequence shown here is derived from an EMBL/GenBank/DDBJ whole genome shotgun (WGS) entry which is preliminary data.</text>
</comment>
<dbReference type="GO" id="GO:0003887">
    <property type="term" value="F:DNA-directed DNA polymerase activity"/>
    <property type="evidence" value="ECO:0007669"/>
    <property type="project" value="TreeGrafter"/>
</dbReference>
<dbReference type="GO" id="GO:0009432">
    <property type="term" value="P:SOS response"/>
    <property type="evidence" value="ECO:0007669"/>
    <property type="project" value="UniProtKB-KW"/>
</dbReference>
<organism evidence="7 8">
    <name type="scientific">Candidatus Akkermansia intestinigallinarum</name>
    <dbReference type="NCBI Taxonomy" id="2838431"/>
    <lineage>
        <taxon>Bacteria</taxon>
        <taxon>Pseudomonadati</taxon>
        <taxon>Verrucomicrobiota</taxon>
        <taxon>Verrucomicrobiia</taxon>
        <taxon>Verrucomicrobiales</taxon>
        <taxon>Akkermansiaceae</taxon>
        <taxon>Akkermansia</taxon>
    </lineage>
</organism>
<dbReference type="PROSITE" id="PS50173">
    <property type="entry name" value="UMUC"/>
    <property type="match status" value="1"/>
</dbReference>
<gene>
    <name evidence="7" type="ORF">H9862_06510</name>
</gene>
<evidence type="ECO:0000256" key="4">
    <source>
        <dbReference type="ARBA" id="ARBA00023204"/>
    </source>
</evidence>
<dbReference type="SUPFAM" id="SSF56672">
    <property type="entry name" value="DNA/RNA polymerases"/>
    <property type="match status" value="1"/>
</dbReference>
<dbReference type="InterPro" id="IPR036775">
    <property type="entry name" value="DNA_pol_Y-fam_lit_finger_sf"/>
</dbReference>
<dbReference type="InterPro" id="IPR024728">
    <property type="entry name" value="PolY_HhH_motif"/>
</dbReference>
<evidence type="ECO:0000259" key="6">
    <source>
        <dbReference type="PROSITE" id="PS50173"/>
    </source>
</evidence>
<dbReference type="EMBL" id="DXFQ01000118">
    <property type="protein sequence ID" value="HIX20232.1"/>
    <property type="molecule type" value="Genomic_DNA"/>
</dbReference>
<dbReference type="Gene3D" id="3.30.70.270">
    <property type="match status" value="1"/>
</dbReference>
<reference evidence="7" key="2">
    <citation type="submission" date="2021-04" db="EMBL/GenBank/DDBJ databases">
        <authorList>
            <person name="Gilroy R."/>
        </authorList>
    </citation>
    <scope>NUCLEOTIDE SEQUENCE</scope>
    <source>
        <strain evidence="7">14975</strain>
    </source>
</reference>
<evidence type="ECO:0000256" key="1">
    <source>
        <dbReference type="ARBA" id="ARBA00010945"/>
    </source>
</evidence>